<keyword evidence="2" id="KW-0223">Dioxygenase</keyword>
<dbReference type="CDD" id="cd07247">
    <property type="entry name" value="SgaA_N_like"/>
    <property type="match status" value="2"/>
</dbReference>
<dbReference type="Pfam" id="PF00903">
    <property type="entry name" value="Glyoxalase"/>
    <property type="match status" value="1"/>
</dbReference>
<accession>A0A2T7UL67</accession>
<dbReference type="PANTHER" id="PTHR33993:SF14">
    <property type="entry name" value="GB|AAF24581.1"/>
    <property type="match status" value="1"/>
</dbReference>
<proteinExistence type="predicted"/>
<keyword evidence="2" id="KW-0560">Oxidoreductase</keyword>
<dbReference type="InterPro" id="IPR029068">
    <property type="entry name" value="Glyas_Bleomycin-R_OHBP_Dase"/>
</dbReference>
<dbReference type="EMBL" id="QDDR01000015">
    <property type="protein sequence ID" value="PVE45433.1"/>
    <property type="molecule type" value="Genomic_DNA"/>
</dbReference>
<dbReference type="InterPro" id="IPR037523">
    <property type="entry name" value="VOC_core"/>
</dbReference>
<reference evidence="2 3" key="1">
    <citation type="journal article" date="2011" name="Syst. Appl. Microbiol.">
        <title>Defluviimonas denitrificans gen. nov., sp. nov., and Pararhodobacter aggregans gen. nov., sp. nov., non-phototrophic Rhodobacteraceae from the biofilter of a marine aquaculture.</title>
        <authorList>
            <person name="Foesel B.U."/>
            <person name="Drake H.L."/>
            <person name="Schramm A."/>
        </authorList>
    </citation>
    <scope>NUCLEOTIDE SEQUENCE [LARGE SCALE GENOMIC DNA]</scope>
    <source>
        <strain evidence="2 3">D1-19</strain>
    </source>
</reference>
<evidence type="ECO:0000313" key="2">
    <source>
        <dbReference type="EMBL" id="PVE45433.1"/>
    </source>
</evidence>
<dbReference type="Gene3D" id="3.10.180.10">
    <property type="entry name" value="2,3-Dihydroxybiphenyl 1,2-Dioxygenase, domain 1"/>
    <property type="match status" value="2"/>
</dbReference>
<evidence type="ECO:0000259" key="1">
    <source>
        <dbReference type="PROSITE" id="PS51819"/>
    </source>
</evidence>
<protein>
    <submittedName>
        <fullName evidence="2">Glyoxalase/bleomycin resistance/extradiol dioxygenase family protein</fullName>
    </submittedName>
</protein>
<feature type="domain" description="VOC" evidence="1">
    <location>
        <begin position="8"/>
        <end position="121"/>
    </location>
</feature>
<gene>
    <name evidence="2" type="ORF">DDE23_21840</name>
</gene>
<dbReference type="PROSITE" id="PS51819">
    <property type="entry name" value="VOC"/>
    <property type="match status" value="1"/>
</dbReference>
<dbReference type="RefSeq" id="WP_107750107.1">
    <property type="nucleotide sequence ID" value="NZ_QBKF01000001.1"/>
</dbReference>
<comment type="caution">
    <text evidence="2">The sequence shown here is derived from an EMBL/GenBank/DDBJ whole genome shotgun (WGS) entry which is preliminary data.</text>
</comment>
<evidence type="ECO:0000313" key="3">
    <source>
        <dbReference type="Proteomes" id="UP000244810"/>
    </source>
</evidence>
<keyword evidence="3" id="KW-1185">Reference proteome</keyword>
<dbReference type="SUPFAM" id="SSF54593">
    <property type="entry name" value="Glyoxalase/Bleomycin resistance protein/Dihydroxybiphenyl dioxygenase"/>
    <property type="match status" value="2"/>
</dbReference>
<name>A0A2T7UL67_9RHOB</name>
<dbReference type="InterPro" id="IPR004360">
    <property type="entry name" value="Glyas_Fos-R_dOase_dom"/>
</dbReference>
<organism evidence="2 3">
    <name type="scientific">Pararhodobacter aggregans</name>
    <dbReference type="NCBI Taxonomy" id="404875"/>
    <lineage>
        <taxon>Bacteria</taxon>
        <taxon>Pseudomonadati</taxon>
        <taxon>Pseudomonadota</taxon>
        <taxon>Alphaproteobacteria</taxon>
        <taxon>Rhodobacterales</taxon>
        <taxon>Paracoccaceae</taxon>
        <taxon>Pararhodobacter</taxon>
    </lineage>
</organism>
<dbReference type="InterPro" id="IPR052164">
    <property type="entry name" value="Anthracycline_SecMetBiosynth"/>
</dbReference>
<dbReference type="GO" id="GO:0051213">
    <property type="term" value="F:dioxygenase activity"/>
    <property type="evidence" value="ECO:0007669"/>
    <property type="project" value="UniProtKB-KW"/>
</dbReference>
<dbReference type="PANTHER" id="PTHR33993">
    <property type="entry name" value="GLYOXALASE-RELATED"/>
    <property type="match status" value="1"/>
</dbReference>
<dbReference type="Proteomes" id="UP000244810">
    <property type="component" value="Unassembled WGS sequence"/>
</dbReference>
<sequence length="255" mass="26792">MSDDYHGLPCWYELTTPDPLAAGAFYHAVIGWEVEKAPMEGFEYFLARQGTAMVAGMSKPAMPGIPPNWLTYFAVSDCDATVAAMLADGAGQIVPPSDIPGTGRFAILSDPQGAVFGLLQPLPMQAEQGGAYDPAKPGHGAWHELMSGDPVAGLAFYGKHLGWTASTAMPMGEMGTYQLFAREGRDIGGMMGLPQAGMPPCWLPYTGVTSIDRAKAAVEAGGGRVMHGPMEVPGGAFILQGTDPQGAWFALTGPR</sequence>
<dbReference type="AlphaFoldDB" id="A0A2T7UL67"/>